<keyword evidence="2 6" id="KW-0698">rRNA processing</keyword>
<sequence>MNLQSSFQGSFDGGTLYIVPTPIGNLEDITLRALNTLKTVDYIAAEDTRNTKKLMNHFSIEKPMVSYHEHNKQMRETKLLNILHEGKDIALVSDAGMPAISDPGYEIVDAVIAESLPVVVLPGANAALCALVGSGISPKEFYFYGFLPRKKKDREEELHSLKSVRASLLFYESPHRLKDTLQSILTQLGDKRVTLARELTKRYEEYIRGTTKEVLDWTEAHQIKGEFCIVVEGGTGQALEEDKWWESFTVDDHVRYYISGGLNSKEAIKKTAVDRQVPKRDVYQAYHIKEND</sequence>
<dbReference type="InterPro" id="IPR035996">
    <property type="entry name" value="4pyrrol_Methylase_sf"/>
</dbReference>
<dbReference type="Pfam" id="PF00590">
    <property type="entry name" value="TP_methylase"/>
    <property type="match status" value="1"/>
</dbReference>
<dbReference type="InterPro" id="IPR008189">
    <property type="entry name" value="rRNA_ssu_MeTfrase_I"/>
</dbReference>
<comment type="function">
    <text evidence="6">Catalyzes the 2'-O-methylation of the ribose of cytidine 1402 (C1402) in 16S rRNA.</text>
</comment>
<keyword evidence="4 6" id="KW-0808">Transferase</keyword>
<dbReference type="GO" id="GO:0005737">
    <property type="term" value="C:cytoplasm"/>
    <property type="evidence" value="ECO:0007669"/>
    <property type="project" value="UniProtKB-SubCell"/>
</dbReference>
<dbReference type="AlphaFoldDB" id="A0A1G9D7M1"/>
<keyword evidence="3 6" id="KW-0489">Methyltransferase</keyword>
<dbReference type="SUPFAM" id="SSF53790">
    <property type="entry name" value="Tetrapyrrole methylase"/>
    <property type="match status" value="1"/>
</dbReference>
<accession>A0A1G9D7M1</accession>
<dbReference type="PROSITE" id="PS01296">
    <property type="entry name" value="RSMI"/>
    <property type="match status" value="1"/>
</dbReference>
<evidence type="ECO:0000256" key="2">
    <source>
        <dbReference type="ARBA" id="ARBA00022552"/>
    </source>
</evidence>
<dbReference type="EMBL" id="FNFL01000010">
    <property type="protein sequence ID" value="SDK59851.1"/>
    <property type="molecule type" value="Genomic_DNA"/>
</dbReference>
<evidence type="ECO:0000313" key="8">
    <source>
        <dbReference type="EMBL" id="SDK59851.1"/>
    </source>
</evidence>
<dbReference type="FunFam" id="3.40.1010.10:FF:000002">
    <property type="entry name" value="Ribosomal RNA small subunit methyltransferase I"/>
    <property type="match status" value="1"/>
</dbReference>
<evidence type="ECO:0000256" key="6">
    <source>
        <dbReference type="HAMAP-Rule" id="MF_01877"/>
    </source>
</evidence>
<feature type="domain" description="Tetrapyrrole methylase" evidence="7">
    <location>
        <begin position="15"/>
        <end position="214"/>
    </location>
</feature>
<dbReference type="Gene3D" id="3.40.1010.10">
    <property type="entry name" value="Cobalt-precorrin-4 Transmethylase, Domain 1"/>
    <property type="match status" value="1"/>
</dbReference>
<dbReference type="InterPro" id="IPR018063">
    <property type="entry name" value="SAM_MeTrfase_RsmI_CS"/>
</dbReference>
<dbReference type="NCBIfam" id="TIGR00096">
    <property type="entry name" value="16S rRNA (cytidine(1402)-2'-O)-methyltransferase"/>
    <property type="match status" value="1"/>
</dbReference>
<comment type="catalytic activity">
    <reaction evidence="6">
        <text>cytidine(1402) in 16S rRNA + S-adenosyl-L-methionine = 2'-O-methylcytidine(1402) in 16S rRNA + S-adenosyl-L-homocysteine + H(+)</text>
        <dbReference type="Rhea" id="RHEA:42924"/>
        <dbReference type="Rhea" id="RHEA-COMP:10285"/>
        <dbReference type="Rhea" id="RHEA-COMP:10286"/>
        <dbReference type="ChEBI" id="CHEBI:15378"/>
        <dbReference type="ChEBI" id="CHEBI:57856"/>
        <dbReference type="ChEBI" id="CHEBI:59789"/>
        <dbReference type="ChEBI" id="CHEBI:74495"/>
        <dbReference type="ChEBI" id="CHEBI:82748"/>
        <dbReference type="EC" id="2.1.1.198"/>
    </reaction>
</comment>
<dbReference type="EC" id="2.1.1.198" evidence="6"/>
<dbReference type="InterPro" id="IPR014777">
    <property type="entry name" value="4pyrrole_Mease_sub1"/>
</dbReference>
<gene>
    <name evidence="6" type="primary">rsmI</name>
    <name evidence="8" type="ORF">SAMN05216243_0014</name>
</gene>
<dbReference type="STRING" id="407036.SAMN05216243_0014"/>
<name>A0A1G9D7M1_9BACI</name>
<dbReference type="HAMAP" id="MF_01877">
    <property type="entry name" value="16SrRNA_methyltr_I"/>
    <property type="match status" value="1"/>
</dbReference>
<evidence type="ECO:0000256" key="5">
    <source>
        <dbReference type="ARBA" id="ARBA00022691"/>
    </source>
</evidence>
<dbReference type="PIRSF" id="PIRSF005917">
    <property type="entry name" value="MTase_YraL"/>
    <property type="match status" value="1"/>
</dbReference>
<evidence type="ECO:0000256" key="4">
    <source>
        <dbReference type="ARBA" id="ARBA00022679"/>
    </source>
</evidence>
<proteinExistence type="inferred from homology"/>
<organism evidence="8 9">
    <name type="scientific">Sediminibacillus albus</name>
    <dbReference type="NCBI Taxonomy" id="407036"/>
    <lineage>
        <taxon>Bacteria</taxon>
        <taxon>Bacillati</taxon>
        <taxon>Bacillota</taxon>
        <taxon>Bacilli</taxon>
        <taxon>Bacillales</taxon>
        <taxon>Bacillaceae</taxon>
        <taxon>Sediminibacillus</taxon>
    </lineage>
</organism>
<dbReference type="Proteomes" id="UP000198694">
    <property type="component" value="Unassembled WGS sequence"/>
</dbReference>
<dbReference type="FunFam" id="3.30.950.10:FF:000002">
    <property type="entry name" value="Ribosomal RNA small subunit methyltransferase I"/>
    <property type="match status" value="1"/>
</dbReference>
<comment type="subcellular location">
    <subcellularLocation>
        <location evidence="6">Cytoplasm</location>
    </subcellularLocation>
</comment>
<protein>
    <recommendedName>
        <fullName evidence="6">Ribosomal RNA small subunit methyltransferase I</fullName>
        <ecNumber evidence="6">2.1.1.198</ecNumber>
    </recommendedName>
    <alternativeName>
        <fullName evidence="6">16S rRNA 2'-O-ribose C1402 methyltransferase</fullName>
    </alternativeName>
    <alternativeName>
        <fullName evidence="6">rRNA (cytidine-2'-O-)-methyltransferase RsmI</fullName>
    </alternativeName>
</protein>
<dbReference type="CDD" id="cd11648">
    <property type="entry name" value="RsmI"/>
    <property type="match status" value="1"/>
</dbReference>
<evidence type="ECO:0000313" key="9">
    <source>
        <dbReference type="Proteomes" id="UP000198694"/>
    </source>
</evidence>
<reference evidence="8 9" key="1">
    <citation type="submission" date="2016-10" db="EMBL/GenBank/DDBJ databases">
        <authorList>
            <person name="de Groot N.N."/>
        </authorList>
    </citation>
    <scope>NUCLEOTIDE SEQUENCE [LARGE SCALE GENOMIC DNA]</scope>
    <source>
        <strain evidence="8 9">CGMCC 1.6502</strain>
    </source>
</reference>
<dbReference type="Gene3D" id="3.30.950.10">
    <property type="entry name" value="Methyltransferase, Cobalt-precorrin-4 Transmethylase, Domain 2"/>
    <property type="match status" value="1"/>
</dbReference>
<dbReference type="PANTHER" id="PTHR46111">
    <property type="entry name" value="RIBOSOMAL RNA SMALL SUBUNIT METHYLTRANSFERASE I"/>
    <property type="match status" value="1"/>
</dbReference>
<dbReference type="InterPro" id="IPR000878">
    <property type="entry name" value="4pyrrol_Mease"/>
</dbReference>
<evidence type="ECO:0000256" key="3">
    <source>
        <dbReference type="ARBA" id="ARBA00022603"/>
    </source>
</evidence>
<dbReference type="InterPro" id="IPR014776">
    <property type="entry name" value="4pyrrole_Mease_sub2"/>
</dbReference>
<comment type="similarity">
    <text evidence="6">Belongs to the methyltransferase superfamily. RsmI family.</text>
</comment>
<evidence type="ECO:0000256" key="1">
    <source>
        <dbReference type="ARBA" id="ARBA00022490"/>
    </source>
</evidence>
<keyword evidence="9" id="KW-1185">Reference proteome</keyword>
<keyword evidence="1 6" id="KW-0963">Cytoplasm</keyword>
<dbReference type="GO" id="GO:0070677">
    <property type="term" value="F:rRNA (cytosine-2'-O-)-methyltransferase activity"/>
    <property type="evidence" value="ECO:0007669"/>
    <property type="project" value="UniProtKB-UniRule"/>
</dbReference>
<dbReference type="RefSeq" id="WP_093217408.1">
    <property type="nucleotide sequence ID" value="NZ_FNFL01000010.1"/>
</dbReference>
<dbReference type="PANTHER" id="PTHR46111:SF1">
    <property type="entry name" value="RIBOSOMAL RNA SMALL SUBUNIT METHYLTRANSFERASE I"/>
    <property type="match status" value="1"/>
</dbReference>
<evidence type="ECO:0000259" key="7">
    <source>
        <dbReference type="Pfam" id="PF00590"/>
    </source>
</evidence>
<dbReference type="OrthoDB" id="9809084at2"/>
<keyword evidence="5 6" id="KW-0949">S-adenosyl-L-methionine</keyword>